<evidence type="ECO:0000256" key="5">
    <source>
        <dbReference type="ARBA" id="ARBA00022801"/>
    </source>
</evidence>
<dbReference type="PANTHER" id="PTHR16631:SF13">
    <property type="entry name" value="GLUCAN ENDO-1,3-BETA-GLUCOSIDASE EGLC-RELATED"/>
    <property type="match status" value="1"/>
</dbReference>
<sequence>MLPLKALSALLLAVPVVTAVRGFNYGSTFTDGRPKTLADYQAEFTAANTLEGSDGAFTSARLYTMIQAGSTNDPISAIPAAIATRTSLLLGLWASAGDASFAHELEALRKTIEQYPQLAGLIDGISVGSEDLYRLSPMGVAAGQYAGAEPSTLVKYITQVRALIKDTPFAHAPIGHVDTWTAWGNKTNGVVVENCDWIGMDAYPYFDDFAPNHISDAPDRFADGLGKTLAAAGKDTQVWITETGWPVSGKKVGKAVASPENAKLYWDSVGCSLFKNNTHVWWYTFQDSAPTTPVPSFGIIGSSLTNKPLWDLSCPEEPKASSAPVAIAKTASPYSQVSVAAKASPAPAPASASAGGAIYGDAGSGHNATRTPSVLASPSLIGTGSGRNATATATPGVVTAGSVKTSFTFITILGMMAVALF</sequence>
<comment type="caution">
    <text evidence="7">The sequence shown here is derived from an EMBL/GenBank/DDBJ whole genome shotgun (WGS) entry which is preliminary data.</text>
</comment>
<evidence type="ECO:0000256" key="2">
    <source>
        <dbReference type="ARBA" id="ARBA00004196"/>
    </source>
</evidence>
<comment type="catalytic activity">
    <reaction evidence="1">
        <text>Hydrolysis of (1-&gt;3)-beta-D-glucosidic linkages in (1-&gt;3)-beta-D-glucans.</text>
        <dbReference type="EC" id="3.2.1.39"/>
    </reaction>
</comment>
<name>A0A4R8T3T4_9PEZI</name>
<dbReference type="GO" id="GO:0009986">
    <property type="term" value="C:cell surface"/>
    <property type="evidence" value="ECO:0007669"/>
    <property type="project" value="TreeGrafter"/>
</dbReference>
<dbReference type="Gene3D" id="3.20.20.80">
    <property type="entry name" value="Glycosidases"/>
    <property type="match status" value="1"/>
</dbReference>
<proteinExistence type="inferred from homology"/>
<dbReference type="GO" id="GO:0042973">
    <property type="term" value="F:glucan endo-1,3-beta-D-glucosidase activity"/>
    <property type="evidence" value="ECO:0007669"/>
    <property type="project" value="UniProtKB-EC"/>
</dbReference>
<reference evidence="7 8" key="1">
    <citation type="submission" date="2018-11" db="EMBL/GenBank/DDBJ databases">
        <title>Genome sequence and assembly of Colletotrichum sidae.</title>
        <authorList>
            <person name="Gan P."/>
            <person name="Shirasu K."/>
        </authorList>
    </citation>
    <scope>NUCLEOTIDE SEQUENCE [LARGE SCALE GENOMIC DNA]</scope>
    <source>
        <strain evidence="7 8">CBS 518.97</strain>
    </source>
</reference>
<evidence type="ECO:0000256" key="4">
    <source>
        <dbReference type="ARBA" id="ARBA00012780"/>
    </source>
</evidence>
<keyword evidence="8" id="KW-1185">Reference proteome</keyword>
<accession>A0A4R8T3T4</accession>
<dbReference type="SUPFAM" id="SSF51445">
    <property type="entry name" value="(Trans)glycosidases"/>
    <property type="match status" value="1"/>
</dbReference>
<comment type="similarity">
    <text evidence="3">Belongs to the glycosyl hydrolase 17 family.</text>
</comment>
<evidence type="ECO:0000313" key="7">
    <source>
        <dbReference type="EMBL" id="TEA11548.1"/>
    </source>
</evidence>
<dbReference type="EMBL" id="QAPF01000321">
    <property type="protein sequence ID" value="TEA11548.1"/>
    <property type="molecule type" value="Genomic_DNA"/>
</dbReference>
<dbReference type="GO" id="GO:0071555">
    <property type="term" value="P:cell wall organization"/>
    <property type="evidence" value="ECO:0007669"/>
    <property type="project" value="TreeGrafter"/>
</dbReference>
<dbReference type="EC" id="3.2.1.39" evidence="4"/>
<comment type="subcellular location">
    <subcellularLocation>
        <location evidence="2">Cell envelope</location>
    </subcellularLocation>
</comment>
<dbReference type="GO" id="GO:0005576">
    <property type="term" value="C:extracellular region"/>
    <property type="evidence" value="ECO:0007669"/>
    <property type="project" value="TreeGrafter"/>
</dbReference>
<evidence type="ECO:0000313" key="8">
    <source>
        <dbReference type="Proteomes" id="UP000295604"/>
    </source>
</evidence>
<dbReference type="AlphaFoldDB" id="A0A4R8T3T4"/>
<dbReference type="InterPro" id="IPR017853">
    <property type="entry name" value="GH"/>
</dbReference>
<keyword evidence="5" id="KW-0378">Hydrolase</keyword>
<dbReference type="GO" id="GO:0009277">
    <property type="term" value="C:fungal-type cell wall"/>
    <property type="evidence" value="ECO:0007669"/>
    <property type="project" value="TreeGrafter"/>
</dbReference>
<evidence type="ECO:0000256" key="6">
    <source>
        <dbReference type="SAM" id="SignalP"/>
    </source>
</evidence>
<dbReference type="PANTHER" id="PTHR16631">
    <property type="entry name" value="GLUCAN 1,3-BETA-GLUCOSIDASE"/>
    <property type="match status" value="1"/>
</dbReference>
<dbReference type="Proteomes" id="UP000295604">
    <property type="component" value="Unassembled WGS sequence"/>
</dbReference>
<dbReference type="InterPro" id="IPR050732">
    <property type="entry name" value="Beta-glucan_modifiers"/>
</dbReference>
<feature type="signal peptide" evidence="6">
    <location>
        <begin position="1"/>
        <end position="19"/>
    </location>
</feature>
<keyword evidence="6" id="KW-0732">Signal</keyword>
<organism evidence="7 8">
    <name type="scientific">Colletotrichum sidae</name>
    <dbReference type="NCBI Taxonomy" id="1347389"/>
    <lineage>
        <taxon>Eukaryota</taxon>
        <taxon>Fungi</taxon>
        <taxon>Dikarya</taxon>
        <taxon>Ascomycota</taxon>
        <taxon>Pezizomycotina</taxon>
        <taxon>Sordariomycetes</taxon>
        <taxon>Hypocreomycetidae</taxon>
        <taxon>Glomerellales</taxon>
        <taxon>Glomerellaceae</taxon>
        <taxon>Colletotrichum</taxon>
        <taxon>Colletotrichum orbiculare species complex</taxon>
    </lineage>
</organism>
<evidence type="ECO:0000256" key="3">
    <source>
        <dbReference type="ARBA" id="ARBA00008773"/>
    </source>
</evidence>
<feature type="chain" id="PRO_5020261539" description="glucan endo-1,3-beta-D-glucosidase" evidence="6">
    <location>
        <begin position="20"/>
        <end position="421"/>
    </location>
</feature>
<protein>
    <recommendedName>
        <fullName evidence="4">glucan endo-1,3-beta-D-glucosidase</fullName>
        <ecNumber evidence="4">3.2.1.39</ecNumber>
    </recommendedName>
</protein>
<gene>
    <name evidence="7" type="primary">eglC-0</name>
    <name evidence="7" type="ORF">C8034_v007158</name>
</gene>
<evidence type="ECO:0000256" key="1">
    <source>
        <dbReference type="ARBA" id="ARBA00000382"/>
    </source>
</evidence>